<evidence type="ECO:0000313" key="2">
    <source>
        <dbReference type="Proteomes" id="UP001055658"/>
    </source>
</evidence>
<name>A0ABY4V6U5_9GAMM</name>
<dbReference type="RefSeq" id="WP_252082080.1">
    <property type="nucleotide sequence ID" value="NZ_CP092418.1"/>
</dbReference>
<accession>A0ABY4V6U5</accession>
<reference evidence="1" key="1">
    <citation type="submission" date="2022-02" db="EMBL/GenBank/DDBJ databases">
        <title>Coral-associated bacteria.</title>
        <authorList>
            <person name="Tang K."/>
            <person name="Wang X."/>
        </authorList>
    </citation>
    <scope>NUCLEOTIDE SEQUENCE</scope>
    <source>
        <strain evidence="1">SCSIO 43006</strain>
    </source>
</reference>
<proteinExistence type="predicted"/>
<protein>
    <submittedName>
        <fullName evidence="1">Uncharacterized protein</fullName>
    </submittedName>
</protein>
<gene>
    <name evidence="1" type="ORF">MJO52_12965</name>
</gene>
<dbReference type="Proteomes" id="UP001055658">
    <property type="component" value="Chromosome"/>
</dbReference>
<dbReference type="EMBL" id="CP092418">
    <property type="protein sequence ID" value="USD19990.1"/>
    <property type="molecule type" value="Genomic_DNA"/>
</dbReference>
<evidence type="ECO:0000313" key="1">
    <source>
        <dbReference type="EMBL" id="USD19990.1"/>
    </source>
</evidence>
<keyword evidence="2" id="KW-1185">Reference proteome</keyword>
<sequence>MNQLQQLPRIHCTHCGKPAEPVFNGKLLLRGWSCQLCKYWEPAIGRERKFKKVVGTNHE</sequence>
<organism evidence="1 2">
    <name type="scientific">Microbulbifer variabilis</name>
    <dbReference type="NCBI Taxonomy" id="266805"/>
    <lineage>
        <taxon>Bacteria</taxon>
        <taxon>Pseudomonadati</taxon>
        <taxon>Pseudomonadota</taxon>
        <taxon>Gammaproteobacteria</taxon>
        <taxon>Cellvibrionales</taxon>
        <taxon>Microbulbiferaceae</taxon>
        <taxon>Microbulbifer</taxon>
    </lineage>
</organism>